<protein>
    <submittedName>
        <fullName evidence="1">Uncharacterized protein</fullName>
    </submittedName>
</protein>
<name>A0A0J7LMB0_9FLAO</name>
<dbReference type="RefSeq" id="WP_048500545.1">
    <property type="nucleotide sequence ID" value="NZ_LFNG01000024.1"/>
</dbReference>
<gene>
    <name evidence="1" type="ORF">ACM44_13310</name>
</gene>
<organism evidence="1 2">
    <name type="scientific">Chryseobacterium koreense CCUG 49689</name>
    <dbReference type="NCBI Taxonomy" id="1304281"/>
    <lineage>
        <taxon>Bacteria</taxon>
        <taxon>Pseudomonadati</taxon>
        <taxon>Bacteroidota</taxon>
        <taxon>Flavobacteriia</taxon>
        <taxon>Flavobacteriales</taxon>
        <taxon>Weeksellaceae</taxon>
        <taxon>Chryseobacterium group</taxon>
        <taxon>Chryseobacterium</taxon>
    </lineage>
</organism>
<dbReference type="PATRIC" id="fig|1304281.5.peg.2872"/>
<evidence type="ECO:0000313" key="2">
    <source>
        <dbReference type="Proteomes" id="UP000035900"/>
    </source>
</evidence>
<accession>A0A0J7LMB0</accession>
<dbReference type="Proteomes" id="UP000035900">
    <property type="component" value="Unassembled WGS sequence"/>
</dbReference>
<dbReference type="OrthoDB" id="881421at2"/>
<dbReference type="AlphaFoldDB" id="A0A0J7LMB0"/>
<proteinExistence type="predicted"/>
<evidence type="ECO:0000313" key="1">
    <source>
        <dbReference type="EMBL" id="KMQ70230.1"/>
    </source>
</evidence>
<comment type="caution">
    <text evidence="1">The sequence shown here is derived from an EMBL/GenBank/DDBJ whole genome shotgun (WGS) entry which is preliminary data.</text>
</comment>
<keyword evidence="2" id="KW-1185">Reference proteome</keyword>
<reference evidence="1 2" key="1">
    <citation type="journal article" date="2004" name="Int. J. Syst. Evol. Microbiol.">
        <title>Kaistella koreensis gen. nov., sp. nov., a novel member of the Chryseobacterium-Bergeyella-Riemerella branch.</title>
        <authorList>
            <person name="Kim M.K."/>
            <person name="Im W.T."/>
            <person name="Shin Y.K."/>
            <person name="Lim J.H."/>
            <person name="Kim S.H."/>
            <person name="Lee B.C."/>
            <person name="Park M.Y."/>
            <person name="Lee K.Y."/>
            <person name="Lee S.T."/>
        </authorList>
    </citation>
    <scope>NUCLEOTIDE SEQUENCE [LARGE SCALE GENOMIC DNA]</scope>
    <source>
        <strain evidence="1 2">CCUG 49689</strain>
    </source>
</reference>
<sequence length="150" mass="17030">METILTNIQQELTKVPALKYIDENWGQLTFYGSNIPVQWPCCLIGMQSAQFSDIGMDRSAKPVNRQEGNLTFEITIAKQKLTNTSLKAPNLQKIQAFEIWEIVEKVHETLQGFKPLPNCGKMVRTGFNSVRRDDGVQEIRVIYTAGIHDC</sequence>
<dbReference type="STRING" id="1304281.ACM44_13310"/>
<dbReference type="EMBL" id="LFNG01000024">
    <property type="protein sequence ID" value="KMQ70230.1"/>
    <property type="molecule type" value="Genomic_DNA"/>
</dbReference>